<sequence>MMQRVTSRSTCHTCHSFSHVFTLGAHIVRAGTDVVDETRDTLTEKRGIFELTAVLSRAKTLSAATDGSAVPCQDAERRVGDRSQQGPSSRGLQSRRPDGLSGTTIIAVIDPIIV</sequence>
<accession>A0A7R9G6U0</accession>
<reference evidence="2" key="1">
    <citation type="submission" date="2020-11" db="EMBL/GenBank/DDBJ databases">
        <authorList>
            <person name="Tran Van P."/>
        </authorList>
    </citation>
    <scope>NUCLEOTIDE SEQUENCE</scope>
</reference>
<feature type="compositionally biased region" description="Polar residues" evidence="1">
    <location>
        <begin position="82"/>
        <end position="92"/>
    </location>
</feature>
<gene>
    <name evidence="2" type="ORF">TSIB3V08_LOCUS12241</name>
</gene>
<name>A0A7R9G6U0_TIMSH</name>
<dbReference type="AlphaFoldDB" id="A0A7R9G6U0"/>
<evidence type="ECO:0000256" key="1">
    <source>
        <dbReference type="SAM" id="MobiDB-lite"/>
    </source>
</evidence>
<feature type="region of interest" description="Disordered" evidence="1">
    <location>
        <begin position="63"/>
        <end position="99"/>
    </location>
</feature>
<protein>
    <submittedName>
        <fullName evidence="2">Uncharacterized protein</fullName>
    </submittedName>
</protein>
<evidence type="ECO:0000313" key="2">
    <source>
        <dbReference type="EMBL" id="CAD7268239.1"/>
    </source>
</evidence>
<organism evidence="2">
    <name type="scientific">Timema shepardi</name>
    <name type="common">Walking stick</name>
    <dbReference type="NCBI Taxonomy" id="629360"/>
    <lineage>
        <taxon>Eukaryota</taxon>
        <taxon>Metazoa</taxon>
        <taxon>Ecdysozoa</taxon>
        <taxon>Arthropoda</taxon>
        <taxon>Hexapoda</taxon>
        <taxon>Insecta</taxon>
        <taxon>Pterygota</taxon>
        <taxon>Neoptera</taxon>
        <taxon>Polyneoptera</taxon>
        <taxon>Phasmatodea</taxon>
        <taxon>Timematodea</taxon>
        <taxon>Timematoidea</taxon>
        <taxon>Timematidae</taxon>
        <taxon>Timema</taxon>
    </lineage>
</organism>
<proteinExistence type="predicted"/>
<dbReference type="EMBL" id="OC012236">
    <property type="protein sequence ID" value="CAD7268239.1"/>
    <property type="molecule type" value="Genomic_DNA"/>
</dbReference>